<gene>
    <name evidence="2" type="ORF">QBC37DRAFT_291223</name>
</gene>
<evidence type="ECO:0000256" key="1">
    <source>
        <dbReference type="SAM" id="MobiDB-lite"/>
    </source>
</evidence>
<sequence>MDPSFHEIRGQYTTRPKERASRSSRKEPELDLSRNIYARALATPPRACATTRTVLPNFFLVKFKTVKDPEQDKNWFVPTEVSLTSDGLRVQEEMPGPGSLALCRQELFREFSVAGSKYHGADKTFGKLRQTRRQATGGKNPLWREDMDSYILTLLRGHITQCLVRFAGMFETAGRKYISKSDSWEDIKQRTSIGCVLYLGPKLDQAEQDIHESASRPLPPPPGRLSIMDLKDDKMETKVPIHDLQVLLGQENVARLRDRKALFRDGAIFVLAGKRTEDLQMQLWRLQGYMATQELDNPKKPEAAQQALP</sequence>
<dbReference type="EMBL" id="MU858159">
    <property type="protein sequence ID" value="KAK4211021.1"/>
    <property type="molecule type" value="Genomic_DNA"/>
</dbReference>
<feature type="region of interest" description="Disordered" evidence="1">
    <location>
        <begin position="1"/>
        <end position="29"/>
    </location>
</feature>
<reference evidence="2" key="2">
    <citation type="submission" date="2023-05" db="EMBL/GenBank/DDBJ databases">
        <authorList>
            <consortium name="Lawrence Berkeley National Laboratory"/>
            <person name="Steindorff A."/>
            <person name="Hensen N."/>
            <person name="Bonometti L."/>
            <person name="Westerberg I."/>
            <person name="Brannstrom I.O."/>
            <person name="Guillou S."/>
            <person name="Cros-Aarteil S."/>
            <person name="Calhoun S."/>
            <person name="Haridas S."/>
            <person name="Kuo A."/>
            <person name="Mondo S."/>
            <person name="Pangilinan J."/>
            <person name="Riley R."/>
            <person name="Labutti K."/>
            <person name="Andreopoulos B."/>
            <person name="Lipzen A."/>
            <person name="Chen C."/>
            <person name="Yanf M."/>
            <person name="Daum C."/>
            <person name="Ng V."/>
            <person name="Clum A."/>
            <person name="Ohm R."/>
            <person name="Martin F."/>
            <person name="Silar P."/>
            <person name="Natvig D."/>
            <person name="Lalanne C."/>
            <person name="Gautier V."/>
            <person name="Ament-Velasquez S.L."/>
            <person name="Kruys A."/>
            <person name="Hutchinson M.I."/>
            <person name="Powell A.J."/>
            <person name="Barry K."/>
            <person name="Miller A.N."/>
            <person name="Grigoriev I.V."/>
            <person name="Debuchy R."/>
            <person name="Gladieux P."/>
            <person name="Thoren M.H."/>
            <person name="Johannesson H."/>
        </authorList>
    </citation>
    <scope>NUCLEOTIDE SEQUENCE</scope>
    <source>
        <strain evidence="2">PSN293</strain>
    </source>
</reference>
<proteinExistence type="predicted"/>
<evidence type="ECO:0000313" key="3">
    <source>
        <dbReference type="Proteomes" id="UP001301769"/>
    </source>
</evidence>
<accession>A0AAN6Y440</accession>
<evidence type="ECO:0000313" key="2">
    <source>
        <dbReference type="EMBL" id="KAK4211021.1"/>
    </source>
</evidence>
<reference evidence="2" key="1">
    <citation type="journal article" date="2023" name="Mol. Phylogenet. Evol.">
        <title>Genome-scale phylogeny and comparative genomics of the fungal order Sordariales.</title>
        <authorList>
            <person name="Hensen N."/>
            <person name="Bonometti L."/>
            <person name="Westerberg I."/>
            <person name="Brannstrom I.O."/>
            <person name="Guillou S."/>
            <person name="Cros-Aarteil S."/>
            <person name="Calhoun S."/>
            <person name="Haridas S."/>
            <person name="Kuo A."/>
            <person name="Mondo S."/>
            <person name="Pangilinan J."/>
            <person name="Riley R."/>
            <person name="LaButti K."/>
            <person name="Andreopoulos B."/>
            <person name="Lipzen A."/>
            <person name="Chen C."/>
            <person name="Yan M."/>
            <person name="Daum C."/>
            <person name="Ng V."/>
            <person name="Clum A."/>
            <person name="Steindorff A."/>
            <person name="Ohm R.A."/>
            <person name="Martin F."/>
            <person name="Silar P."/>
            <person name="Natvig D.O."/>
            <person name="Lalanne C."/>
            <person name="Gautier V."/>
            <person name="Ament-Velasquez S.L."/>
            <person name="Kruys A."/>
            <person name="Hutchinson M.I."/>
            <person name="Powell A.J."/>
            <person name="Barry K."/>
            <person name="Miller A.N."/>
            <person name="Grigoriev I.V."/>
            <person name="Debuchy R."/>
            <person name="Gladieux P."/>
            <person name="Hiltunen Thoren M."/>
            <person name="Johannesson H."/>
        </authorList>
    </citation>
    <scope>NUCLEOTIDE SEQUENCE</scope>
    <source>
        <strain evidence="2">PSN293</strain>
    </source>
</reference>
<keyword evidence="3" id="KW-1185">Reference proteome</keyword>
<name>A0AAN6Y440_9PEZI</name>
<organism evidence="2 3">
    <name type="scientific">Rhypophila decipiens</name>
    <dbReference type="NCBI Taxonomy" id="261697"/>
    <lineage>
        <taxon>Eukaryota</taxon>
        <taxon>Fungi</taxon>
        <taxon>Dikarya</taxon>
        <taxon>Ascomycota</taxon>
        <taxon>Pezizomycotina</taxon>
        <taxon>Sordariomycetes</taxon>
        <taxon>Sordariomycetidae</taxon>
        <taxon>Sordariales</taxon>
        <taxon>Naviculisporaceae</taxon>
        <taxon>Rhypophila</taxon>
    </lineage>
</organism>
<protein>
    <submittedName>
        <fullName evidence="2">Uncharacterized protein</fullName>
    </submittedName>
</protein>
<dbReference type="Proteomes" id="UP001301769">
    <property type="component" value="Unassembled WGS sequence"/>
</dbReference>
<dbReference type="AlphaFoldDB" id="A0AAN6Y440"/>
<comment type="caution">
    <text evidence="2">The sequence shown here is derived from an EMBL/GenBank/DDBJ whole genome shotgun (WGS) entry which is preliminary data.</text>
</comment>